<keyword evidence="2" id="KW-1185">Reference proteome</keyword>
<dbReference type="EMBL" id="BAAFRS010000259">
    <property type="protein sequence ID" value="GAB1225698.1"/>
    <property type="molecule type" value="Genomic_DNA"/>
</dbReference>
<comment type="caution">
    <text evidence="1">The sequence shown here is derived from an EMBL/GenBank/DDBJ whole genome shotgun (WGS) entry which is preliminary data.</text>
</comment>
<gene>
    <name evidence="1" type="ORF">ENUP19_0259G0032</name>
</gene>
<reference evidence="1 2" key="1">
    <citation type="journal article" date="2019" name="PLoS Negl. Trop. Dis.">
        <title>Whole genome sequencing of Entamoeba nuttalli reveals mammalian host-related molecular signatures and a novel octapeptide-repeat surface protein.</title>
        <authorList>
            <person name="Tanaka M."/>
            <person name="Makiuchi T."/>
            <person name="Komiyama T."/>
            <person name="Shiina T."/>
            <person name="Osaki K."/>
            <person name="Tachibana H."/>
        </authorList>
    </citation>
    <scope>NUCLEOTIDE SEQUENCE [LARGE SCALE GENOMIC DNA]</scope>
    <source>
        <strain evidence="1 2">P19-061405</strain>
    </source>
</reference>
<organism evidence="1 2">
    <name type="scientific">Entamoeba nuttalli</name>
    <dbReference type="NCBI Taxonomy" id="412467"/>
    <lineage>
        <taxon>Eukaryota</taxon>
        <taxon>Amoebozoa</taxon>
        <taxon>Evosea</taxon>
        <taxon>Archamoebae</taxon>
        <taxon>Mastigamoebida</taxon>
        <taxon>Entamoebidae</taxon>
        <taxon>Entamoeba</taxon>
    </lineage>
</organism>
<dbReference type="Proteomes" id="UP001628156">
    <property type="component" value="Unassembled WGS sequence"/>
</dbReference>
<evidence type="ECO:0000313" key="1">
    <source>
        <dbReference type="EMBL" id="GAB1225698.1"/>
    </source>
</evidence>
<name>A0ABQ0DS62_9EUKA</name>
<evidence type="ECO:0000313" key="2">
    <source>
        <dbReference type="Proteomes" id="UP001628156"/>
    </source>
</evidence>
<protein>
    <submittedName>
        <fullName evidence="1">Uncharacterized protein</fullName>
    </submittedName>
</protein>
<proteinExistence type="predicted"/>
<sequence length="700" mass="82996">MSITTDLKKNIINFYYNCINQKILVTPSLIECFIEENFKKIIKIDTNILQQLQMKLIPIKLNQPVKDSKLKMKINQLKNEIEHKMKKYGKELTFFIDEVGIQIPLYQKIINSLLKNNEKQQPNLILDRRNKVSCNVLCVDGKGEYITSFNQTERLTTKNYFTNKEFKTWFIENLMTHIEKRKQLLNSTNKEMLIITSKYYKQYVDGINIEKVRFYFLDEEMMNDCNKATIKINQSIKELEQMHNKTNENIDINVYNILNQIKLTSQINVQNNKSIQIEKEQQSLIDSQKKNMIYYMLFNKLSKINTKKKSITLNTLIIELNEQHNIQINKQSLISIMNNFGFKQQKTVKLPLKIELNKEKIIKMVQTLHQYNSINASWIFTFDTYDFRLFVGNSEESIIHKDTDKSIELYVGRETRNSTIAFCVSGNGQCFPPLCCVQTEQMSKELEKQIHGIHHEIGSNFITKNSIINYLKNIFIPTVQRIKEHKEYKGSSILILPHFFKKIIQDQTLFNLFNENKIFIEFINEHLWYYTPLERIFRNITNDIILKDIDLCKTETRITVLGKKKLLLYFIDRLCNRDVISREFFNSRFIYGFNYLSIENVELELSYILNQNNTLIKINLPSNITEDPFINLFSLNKINPFYQDVIRLTLKSNEFQKCQTKKLQNEFLIHKFGTEIIPSIDYLIPHEIDISEPQKRLLSK</sequence>
<accession>A0ABQ0DS62</accession>